<dbReference type="OrthoDB" id="5852672at2"/>
<reference evidence="3 4" key="1">
    <citation type="submission" date="2018-11" db="EMBL/GenBank/DDBJ databases">
        <title>The draft genome sequence of Amphritea balenae JAMM 1525T.</title>
        <authorList>
            <person name="Fang Z."/>
            <person name="Zhang Y."/>
            <person name="Han X."/>
        </authorList>
    </citation>
    <scope>NUCLEOTIDE SEQUENCE [LARGE SCALE GENOMIC DNA]</scope>
    <source>
        <strain evidence="3 4">JAMM 1525</strain>
    </source>
</reference>
<evidence type="ECO:0000259" key="2">
    <source>
        <dbReference type="SMART" id="SM00997"/>
    </source>
</evidence>
<evidence type="ECO:0000313" key="4">
    <source>
        <dbReference type="Proteomes" id="UP000267535"/>
    </source>
</evidence>
<evidence type="ECO:0000313" key="3">
    <source>
        <dbReference type="EMBL" id="RRD01119.1"/>
    </source>
</evidence>
<name>A0A3P1SVD9_9GAMM</name>
<dbReference type="Gene3D" id="3.40.50.720">
    <property type="entry name" value="NAD(P)-binding Rossmann-like Domain"/>
    <property type="match status" value="1"/>
</dbReference>
<gene>
    <name evidence="3" type="ORF">EHS89_00725</name>
</gene>
<keyword evidence="4" id="KW-1185">Reference proteome</keyword>
<accession>A0A3P1SVD9</accession>
<evidence type="ECO:0000256" key="1">
    <source>
        <dbReference type="ARBA" id="ARBA00007122"/>
    </source>
</evidence>
<dbReference type="SMART" id="SM00997">
    <property type="entry name" value="AdoHcyase_NAD"/>
    <property type="match status" value="1"/>
</dbReference>
<dbReference type="PANTHER" id="PTHR23420:SF0">
    <property type="entry name" value="ADENOSYLHOMOCYSTEINASE"/>
    <property type="match status" value="1"/>
</dbReference>
<dbReference type="PANTHER" id="PTHR23420">
    <property type="entry name" value="ADENOSYLHOMOCYSTEINASE"/>
    <property type="match status" value="1"/>
</dbReference>
<dbReference type="GO" id="GO:0005829">
    <property type="term" value="C:cytosol"/>
    <property type="evidence" value="ECO:0007669"/>
    <property type="project" value="TreeGrafter"/>
</dbReference>
<dbReference type="InterPro" id="IPR036291">
    <property type="entry name" value="NAD(P)-bd_dom_sf"/>
</dbReference>
<dbReference type="SUPFAM" id="SSF51735">
    <property type="entry name" value="NAD(P)-binding Rossmann-fold domains"/>
    <property type="match status" value="1"/>
</dbReference>
<dbReference type="InterPro" id="IPR015878">
    <property type="entry name" value="Ado_hCys_hydrolase_NAD-bd"/>
</dbReference>
<feature type="domain" description="S-adenosyl-L-homocysteine hydrolase NAD binding" evidence="2">
    <location>
        <begin position="159"/>
        <end position="320"/>
    </location>
</feature>
<sequence>MTPLSIKGKHFFSDIKPKPIADLHLVVVTHLLDNEPVFLECLPEFSDLAMILPKPKSINAQVLGKMEKITQVVIKKREQLSSPEIVAALLNDSVPAGDLVLVDIGGYFSASLSVLKERLNARLLGVVEVTENGHQRYAQLSDLDVPVVSLARSPLKGPEDYLTGQSIVFSAEALMRECHHIINGGNAVVFGYGKIGRSIAKALHHKNINTKIVEIDPVRAIEARSRGFELIEKEAALQGSDVIFCATGNQSLNHHDFGRVKNGAFIFSVTSSDDELDLSRVEGNFNVAQVTRHISRYERLGQYFHLANSGNAINFIHNAEVGPYIYLVQGEIIAAIEFLCQQPRKAELTEISVASRRRLAQQWLMHFG</sequence>
<comment type="similarity">
    <text evidence="1">Belongs to the adenosylhomocysteinase family.</text>
</comment>
<proteinExistence type="inferred from homology"/>
<dbReference type="Proteomes" id="UP000267535">
    <property type="component" value="Unassembled WGS sequence"/>
</dbReference>
<dbReference type="EMBL" id="RQXV01000001">
    <property type="protein sequence ID" value="RRD01119.1"/>
    <property type="molecule type" value="Genomic_DNA"/>
</dbReference>
<organism evidence="3 4">
    <name type="scientific">Amphritea balenae</name>
    <dbReference type="NCBI Taxonomy" id="452629"/>
    <lineage>
        <taxon>Bacteria</taxon>
        <taxon>Pseudomonadati</taxon>
        <taxon>Pseudomonadota</taxon>
        <taxon>Gammaproteobacteria</taxon>
        <taxon>Oceanospirillales</taxon>
        <taxon>Oceanospirillaceae</taxon>
        <taxon>Amphritea</taxon>
    </lineage>
</organism>
<dbReference type="AlphaFoldDB" id="A0A3P1SVD9"/>
<dbReference type="RefSeq" id="WP_124924191.1">
    <property type="nucleotide sequence ID" value="NZ_BMOH01000001.1"/>
</dbReference>
<dbReference type="Pfam" id="PF00670">
    <property type="entry name" value="AdoHcyase_NAD"/>
    <property type="match status" value="1"/>
</dbReference>
<dbReference type="GO" id="GO:0033353">
    <property type="term" value="P:S-adenosylmethionine cycle"/>
    <property type="evidence" value="ECO:0007669"/>
    <property type="project" value="TreeGrafter"/>
</dbReference>
<dbReference type="InterPro" id="IPR000043">
    <property type="entry name" value="Adenosylhomocysteinase-like"/>
</dbReference>
<protein>
    <submittedName>
        <fullName evidence="3">Adenosylhomocysteinase</fullName>
    </submittedName>
</protein>
<comment type="caution">
    <text evidence="3">The sequence shown here is derived from an EMBL/GenBank/DDBJ whole genome shotgun (WGS) entry which is preliminary data.</text>
</comment>
<dbReference type="GO" id="GO:0004013">
    <property type="term" value="F:adenosylhomocysteinase activity"/>
    <property type="evidence" value="ECO:0007669"/>
    <property type="project" value="TreeGrafter"/>
</dbReference>